<protein>
    <submittedName>
        <fullName evidence="4">Saccharopine dehydrogenase-domain-containing protein</fullName>
    </submittedName>
</protein>
<dbReference type="Gene3D" id="3.40.50.720">
    <property type="entry name" value="NAD(P)-binding Rossmann-like Domain"/>
    <property type="match status" value="1"/>
</dbReference>
<organism evidence="4 5">
    <name type="scientific">Phialemonium atrogriseum</name>
    <dbReference type="NCBI Taxonomy" id="1093897"/>
    <lineage>
        <taxon>Eukaryota</taxon>
        <taxon>Fungi</taxon>
        <taxon>Dikarya</taxon>
        <taxon>Ascomycota</taxon>
        <taxon>Pezizomycotina</taxon>
        <taxon>Sordariomycetes</taxon>
        <taxon>Sordariomycetidae</taxon>
        <taxon>Cephalothecales</taxon>
        <taxon>Cephalothecaceae</taxon>
        <taxon>Phialemonium</taxon>
    </lineage>
</organism>
<dbReference type="SUPFAM" id="SSF51735">
    <property type="entry name" value="NAD(P)-binding Rossmann-fold domains"/>
    <property type="match status" value="1"/>
</dbReference>
<keyword evidence="2" id="KW-1133">Transmembrane helix</keyword>
<dbReference type="AlphaFoldDB" id="A0AAJ0C5H8"/>
<dbReference type="RefSeq" id="XP_060285581.1">
    <property type="nucleotide sequence ID" value="XM_060427444.1"/>
</dbReference>
<reference evidence="4" key="1">
    <citation type="submission" date="2023-06" db="EMBL/GenBank/DDBJ databases">
        <title>Genome-scale phylogeny and comparative genomics of the fungal order Sordariales.</title>
        <authorList>
            <consortium name="Lawrence Berkeley National Laboratory"/>
            <person name="Hensen N."/>
            <person name="Bonometti L."/>
            <person name="Westerberg I."/>
            <person name="Brannstrom I.O."/>
            <person name="Guillou S."/>
            <person name="Cros-Aarteil S."/>
            <person name="Calhoun S."/>
            <person name="Haridas S."/>
            <person name="Kuo A."/>
            <person name="Mondo S."/>
            <person name="Pangilinan J."/>
            <person name="Riley R."/>
            <person name="Labutti K."/>
            <person name="Andreopoulos B."/>
            <person name="Lipzen A."/>
            <person name="Chen C."/>
            <person name="Yanf M."/>
            <person name="Daum C."/>
            <person name="Ng V."/>
            <person name="Clum A."/>
            <person name="Steindorff A."/>
            <person name="Ohm R."/>
            <person name="Martin F."/>
            <person name="Silar P."/>
            <person name="Natvig D."/>
            <person name="Lalanne C."/>
            <person name="Gautier V."/>
            <person name="Ament-Velasquez S.L."/>
            <person name="Kruys A."/>
            <person name="Hutchinson M.I."/>
            <person name="Powell A.J."/>
            <person name="Barry K."/>
            <person name="Miller A.N."/>
            <person name="Grigoriev I.V."/>
            <person name="Debuchy R."/>
            <person name="Gladieux P."/>
            <person name="Thoren M.H."/>
            <person name="Johannesson H."/>
        </authorList>
    </citation>
    <scope>NUCLEOTIDE SEQUENCE</scope>
    <source>
        <strain evidence="4">8032-3</strain>
    </source>
</reference>
<dbReference type="PANTHER" id="PTHR12286:SF5">
    <property type="entry name" value="SACCHAROPINE DEHYDROGENASE-LIKE OXIDOREDUCTASE"/>
    <property type="match status" value="1"/>
</dbReference>
<dbReference type="InterPro" id="IPR051276">
    <property type="entry name" value="Saccharopine_DH-like_oxidrdct"/>
</dbReference>
<keyword evidence="5" id="KW-1185">Reference proteome</keyword>
<dbReference type="GeneID" id="85310631"/>
<accession>A0AAJ0C5H8</accession>
<evidence type="ECO:0000313" key="4">
    <source>
        <dbReference type="EMBL" id="KAK1769368.1"/>
    </source>
</evidence>
<dbReference type="FunFam" id="3.40.50.720:FF:000592">
    <property type="entry name" value="Similar to saccharopine dehydrogenase"/>
    <property type="match status" value="1"/>
</dbReference>
<feature type="domain" description="Saccharopine dehydrogenase NADP binding" evidence="3">
    <location>
        <begin position="13"/>
        <end position="141"/>
    </location>
</feature>
<sequence length="430" mass="46573">MPSRQHGRQYDLVVFGATGYTGKLTAEHISTHLPTDMSWAVAGRSRDKLEQVVAKCKLLNPDRRQPDIEVCSLDENELATLAKKTFILITTVGPYGIHGEHAFKACAENGTHYLDVTGEVPYVARMIRKYEGAAKASGAIMLPQIGIESAPADLITLSLASALRSKFSAPTRDVTVSMHNISGTPSGGTLASALTLLDNFTLSELRDAYRPYSLSPVPNPGAPSPPRSLLSRMSGLVTYPTLGLQTTSIANRTDGALVERTWGILQQQEQQQQQQGAGGSLPAPYGPNFSFREHMKPRNWLSGVAIHLGILLLGLTLAIRPLRALVARFVYQPGEGPSDEDGTKDEVEFRGIADPDVEGPVAERAYCRAVFRGRSMYYLTGVLAAQAASTILEDDIELEGGIYTPACLGQGFIDRLNDAGFRFETKMVPV</sequence>
<dbReference type="Proteomes" id="UP001244011">
    <property type="component" value="Unassembled WGS sequence"/>
</dbReference>
<feature type="transmembrane region" description="Helical" evidence="2">
    <location>
        <begin position="300"/>
        <end position="319"/>
    </location>
</feature>
<evidence type="ECO:0000259" key="3">
    <source>
        <dbReference type="Pfam" id="PF03435"/>
    </source>
</evidence>
<dbReference type="InterPro" id="IPR005097">
    <property type="entry name" value="Sacchrp_dh_NADP-bd"/>
</dbReference>
<keyword evidence="2" id="KW-0812">Transmembrane</keyword>
<evidence type="ECO:0000313" key="5">
    <source>
        <dbReference type="Proteomes" id="UP001244011"/>
    </source>
</evidence>
<proteinExistence type="inferred from homology"/>
<dbReference type="PANTHER" id="PTHR12286">
    <property type="entry name" value="SACCHAROPINE DEHYDROGENASE-LIKE OXIDOREDUCTASE"/>
    <property type="match status" value="1"/>
</dbReference>
<dbReference type="GO" id="GO:0005739">
    <property type="term" value="C:mitochondrion"/>
    <property type="evidence" value="ECO:0007669"/>
    <property type="project" value="TreeGrafter"/>
</dbReference>
<name>A0AAJ0C5H8_9PEZI</name>
<comment type="similarity">
    <text evidence="1">Belongs to the saccharopine dehydrogenase family.</text>
</comment>
<dbReference type="GO" id="GO:0009247">
    <property type="term" value="P:glycolipid biosynthetic process"/>
    <property type="evidence" value="ECO:0007669"/>
    <property type="project" value="TreeGrafter"/>
</dbReference>
<keyword evidence="2" id="KW-0472">Membrane</keyword>
<gene>
    <name evidence="4" type="ORF">QBC33DRAFT_533158</name>
</gene>
<dbReference type="Pfam" id="PF03435">
    <property type="entry name" value="Sacchrp_dh_NADP"/>
    <property type="match status" value="1"/>
</dbReference>
<dbReference type="InterPro" id="IPR036291">
    <property type="entry name" value="NAD(P)-bd_dom_sf"/>
</dbReference>
<evidence type="ECO:0000256" key="2">
    <source>
        <dbReference type="SAM" id="Phobius"/>
    </source>
</evidence>
<dbReference type="EMBL" id="MU839003">
    <property type="protein sequence ID" value="KAK1769368.1"/>
    <property type="molecule type" value="Genomic_DNA"/>
</dbReference>
<comment type="caution">
    <text evidence="4">The sequence shown here is derived from an EMBL/GenBank/DDBJ whole genome shotgun (WGS) entry which is preliminary data.</text>
</comment>
<dbReference type="GO" id="GO:0005886">
    <property type="term" value="C:plasma membrane"/>
    <property type="evidence" value="ECO:0007669"/>
    <property type="project" value="TreeGrafter"/>
</dbReference>
<evidence type="ECO:0000256" key="1">
    <source>
        <dbReference type="ARBA" id="ARBA00038048"/>
    </source>
</evidence>
<dbReference type="GO" id="GO:0005811">
    <property type="term" value="C:lipid droplet"/>
    <property type="evidence" value="ECO:0007669"/>
    <property type="project" value="TreeGrafter"/>
</dbReference>